<evidence type="ECO:0000313" key="18">
    <source>
        <dbReference type="Proteomes" id="UP000034805"/>
    </source>
</evidence>
<keyword evidence="9 12" id="KW-0863">Zinc-finger</keyword>
<dbReference type="GO" id="GO:0097039">
    <property type="term" value="P:protein linear polyubiquitination"/>
    <property type="evidence" value="ECO:0007669"/>
    <property type="project" value="TreeGrafter"/>
</dbReference>
<dbReference type="SUPFAM" id="SSF57850">
    <property type="entry name" value="RING/U-box"/>
    <property type="match status" value="3"/>
</dbReference>
<comment type="pathway">
    <text evidence="2">Protein modification; protein ubiquitination.</text>
</comment>
<dbReference type="InterPro" id="IPR001841">
    <property type="entry name" value="Znf_RING"/>
</dbReference>
<dbReference type="Gene3D" id="3.10.20.90">
    <property type="entry name" value="Phosphatidylinositol 3-kinase Catalytic Subunit, Chain A, domain 1"/>
    <property type="match status" value="1"/>
</dbReference>
<dbReference type="GO" id="GO:0043161">
    <property type="term" value="P:proteasome-mediated ubiquitin-dependent protein catabolic process"/>
    <property type="evidence" value="ECO:0007669"/>
    <property type="project" value="TreeGrafter"/>
</dbReference>
<dbReference type="InterPro" id="IPR047558">
    <property type="entry name" value="BRcat_RBR_HOIL1"/>
</dbReference>
<dbReference type="InterPro" id="IPR044066">
    <property type="entry name" value="TRIAD_supradom"/>
</dbReference>
<evidence type="ECO:0000256" key="12">
    <source>
        <dbReference type="PROSITE-ProRule" id="PRU00322"/>
    </source>
</evidence>
<dbReference type="InterPro" id="IPR047559">
    <property type="entry name" value="HOIL1_RBR_mRING-HC-C3HC3D"/>
</dbReference>
<proteinExistence type="inferred from homology"/>
<dbReference type="FunFam" id="3.30.40.10:FF:000137">
    <property type="entry name" value="RanBP-type and C3HC4-type zinc finger-containing protein 1"/>
    <property type="match status" value="1"/>
</dbReference>
<dbReference type="PROSITE" id="PS50089">
    <property type="entry name" value="ZF_RING_2"/>
    <property type="match status" value="1"/>
</dbReference>
<keyword evidence="6" id="KW-0808">Transferase</keyword>
<dbReference type="InterPro" id="IPR057468">
    <property type="entry name" value="HOIL-1/Sharpin_LTM"/>
</dbReference>
<dbReference type="PROSITE" id="PS00518">
    <property type="entry name" value="ZF_RING_1"/>
    <property type="match status" value="1"/>
</dbReference>
<evidence type="ECO:0000259" key="15">
    <source>
        <dbReference type="PROSITE" id="PS50199"/>
    </source>
</evidence>
<evidence type="ECO:0000256" key="9">
    <source>
        <dbReference type="ARBA" id="ARBA00022771"/>
    </source>
</evidence>
<reference evidence="17 18" key="1">
    <citation type="submission" date="2015-08" db="EMBL/GenBank/DDBJ databases">
        <title>The genome of the Asian arowana (Scleropages formosus).</title>
        <authorList>
            <person name="Tan M.H."/>
            <person name="Gan H.M."/>
            <person name="Croft L.J."/>
            <person name="Austin C.M."/>
        </authorList>
    </citation>
    <scope>NUCLEOTIDE SEQUENCE [LARGE SCALE GENOMIC DNA]</scope>
    <source>
        <strain evidence="17">Aro1</strain>
    </source>
</reference>
<dbReference type="Gene3D" id="1.20.120.1750">
    <property type="match status" value="1"/>
</dbReference>
<accession>A0A0P7VA81</accession>
<feature type="domain" description="RING-type" evidence="14">
    <location>
        <begin position="271"/>
        <end position="313"/>
    </location>
</feature>
<comment type="similarity">
    <text evidence="3">Belongs to the RBR family.</text>
</comment>
<dbReference type="PROSITE" id="PS01358">
    <property type="entry name" value="ZF_RANBP2_1"/>
    <property type="match status" value="1"/>
</dbReference>
<dbReference type="STRING" id="113540.ENSSFOP00015058143"/>
<sequence length="718" mass="79879">MAESDGTQDILEEAEKLAQSLSEALSYGNQEKSRELAEQLAALSVPVCVRVQTEAFPRDQIRLKVGVGDALQDSAVPVTMMVTADMTISELKDKVSEDFGFHPTLQTWVLGKRLARDHESLYSHGVRKDGDLAYLYIRSANKAQLSREQQKQEEEKRRLDAAEDRPPRGHPRPHPPPLPPKPEVGWPCPRCTYVNKPTRPGCEICGEERPADYRVPEDYKADAEEVRRLQQEEVACLQYHQALEDERQKNFRNLIETDEHNLVPNQEEMECPVCYSSVPPGDGVTLRECLHNFCKDCLKGTISNSLDAEVACPYMDNNYACDCKLQDREIKALLSPEEYTKFLELRLSIAETRSENSYHCKTPDCAGWCIFEDEVNEFECQLCKEKNCLLCKAIHKNMNCKEYQDDLRIRAENDVAAKQTTEMLNTMLQTGEAMHCPKCKIIVQKKDGCDWMCCVMCKTEICWGTGDTSGGCKCRVNGIGQGKSCRSSLGAHSRAVLTTASAAAPRATVRPMTASRTKRRARGLTTATTPAATFGTAPGSRPATTCSFLRRLNTVSGRCCVEANSKSLKVEAAVLQGEHRLKPDKLQPCQEKVVQPHHVAKVRQHMAEPGDEPTEGKYGAHLSSADRKQSKEGSLPWGILPEVVCRELLHEDGSQAFPNDKQEGDDNVVVALVVVQLGVALQDVQDDIDELFLQTLSLLIGHAYAVGVAEARSFNHSS</sequence>
<evidence type="ECO:0000256" key="6">
    <source>
        <dbReference type="ARBA" id="ARBA00022679"/>
    </source>
</evidence>
<dbReference type="SMART" id="SM00184">
    <property type="entry name" value="RING"/>
    <property type="match status" value="1"/>
</dbReference>
<keyword evidence="11" id="KW-0862">Zinc</keyword>
<dbReference type="InterPro" id="IPR013083">
    <property type="entry name" value="Znf_RING/FYVE/PHD"/>
</dbReference>
<dbReference type="SMART" id="SM00547">
    <property type="entry name" value="ZnF_RBZ"/>
    <property type="match status" value="1"/>
</dbReference>
<dbReference type="GO" id="GO:0071797">
    <property type="term" value="C:LUBAC complex"/>
    <property type="evidence" value="ECO:0007669"/>
    <property type="project" value="TreeGrafter"/>
</dbReference>
<dbReference type="FunFam" id="2.30.30.380:FF:000007">
    <property type="entry name" value="RanBP-type and C3HC4-type zinc finger-containing protein 1"/>
    <property type="match status" value="1"/>
</dbReference>
<dbReference type="InterPro" id="IPR051628">
    <property type="entry name" value="LUBAC_E3_Ligases"/>
</dbReference>
<evidence type="ECO:0000256" key="3">
    <source>
        <dbReference type="ARBA" id="ARBA00008278"/>
    </source>
</evidence>
<dbReference type="Pfam" id="PF00097">
    <property type="entry name" value="zf-C3HC4"/>
    <property type="match status" value="1"/>
</dbReference>
<dbReference type="GO" id="GO:0043130">
    <property type="term" value="F:ubiquitin binding"/>
    <property type="evidence" value="ECO:0007669"/>
    <property type="project" value="TreeGrafter"/>
</dbReference>
<evidence type="ECO:0000256" key="8">
    <source>
        <dbReference type="ARBA" id="ARBA00022737"/>
    </source>
</evidence>
<keyword evidence="7" id="KW-0479">Metal-binding</keyword>
<dbReference type="CDD" id="cd16633">
    <property type="entry name" value="mRING-HC-C3HC3D_RBR_HOIL1"/>
    <property type="match status" value="1"/>
</dbReference>
<evidence type="ECO:0000256" key="4">
    <source>
        <dbReference type="ARBA" id="ARBA00012251"/>
    </source>
</evidence>
<dbReference type="AlphaFoldDB" id="A0A0P7VA81"/>
<dbReference type="PANTHER" id="PTHR22770:SF35">
    <property type="entry name" value="RANBP-TYPE AND C3HC4-TYPE ZINC FINGER-CONTAINING PROTEIN 1"/>
    <property type="match status" value="1"/>
</dbReference>
<dbReference type="Proteomes" id="UP000034805">
    <property type="component" value="Unassembled WGS sequence"/>
</dbReference>
<feature type="compositionally biased region" description="Basic and acidic residues" evidence="13">
    <location>
        <begin position="148"/>
        <end position="167"/>
    </location>
</feature>
<dbReference type="Pfam" id="PF25393">
    <property type="entry name" value="LTM"/>
    <property type="match status" value="1"/>
</dbReference>
<dbReference type="InterPro" id="IPR029071">
    <property type="entry name" value="Ubiquitin-like_domsf"/>
</dbReference>
<comment type="caution">
    <text evidence="17">The sequence shown here is derived from an EMBL/GenBank/DDBJ whole genome shotgun (WGS) entry which is preliminary data.</text>
</comment>
<feature type="domain" description="RING-type" evidence="16">
    <location>
        <begin position="267"/>
        <end position="485"/>
    </location>
</feature>
<dbReference type="InterPro" id="IPR018957">
    <property type="entry name" value="Znf_C3HC4_RING-type"/>
</dbReference>
<feature type="domain" description="RanBP2-type" evidence="15">
    <location>
        <begin position="181"/>
        <end position="211"/>
    </location>
</feature>
<evidence type="ECO:0000256" key="5">
    <source>
        <dbReference type="ARBA" id="ARBA00017887"/>
    </source>
</evidence>
<evidence type="ECO:0000256" key="11">
    <source>
        <dbReference type="ARBA" id="ARBA00022833"/>
    </source>
</evidence>
<dbReference type="GO" id="GO:0043123">
    <property type="term" value="P:positive regulation of canonical NF-kappaB signal transduction"/>
    <property type="evidence" value="ECO:0007669"/>
    <property type="project" value="TreeGrafter"/>
</dbReference>
<dbReference type="Gene3D" id="3.30.40.10">
    <property type="entry name" value="Zinc/RING finger domain, C3HC4 (zinc finger)"/>
    <property type="match status" value="1"/>
</dbReference>
<evidence type="ECO:0000256" key="13">
    <source>
        <dbReference type="SAM" id="MobiDB-lite"/>
    </source>
</evidence>
<dbReference type="InterPro" id="IPR017907">
    <property type="entry name" value="Znf_RING_CS"/>
</dbReference>
<dbReference type="EMBL" id="JARO02002707">
    <property type="protein sequence ID" value="KPP72087.1"/>
    <property type="molecule type" value="Genomic_DNA"/>
</dbReference>
<evidence type="ECO:0000259" key="14">
    <source>
        <dbReference type="PROSITE" id="PS50089"/>
    </source>
</evidence>
<dbReference type="Gene3D" id="2.30.30.380">
    <property type="entry name" value="Zn-finger domain of Sec23/24"/>
    <property type="match status" value="1"/>
</dbReference>
<dbReference type="UniPathway" id="UPA00143"/>
<protein>
    <recommendedName>
        <fullName evidence="5">RanBP-type and C3HC4-type zinc finger-containing protein 1</fullName>
        <ecNumber evidence="4">2.3.2.31</ecNumber>
    </recommendedName>
</protein>
<gene>
    <name evidence="17" type="ORF">Z043_108939</name>
</gene>
<evidence type="ECO:0000256" key="2">
    <source>
        <dbReference type="ARBA" id="ARBA00004906"/>
    </source>
</evidence>
<feature type="region of interest" description="Disordered" evidence="13">
    <location>
        <begin position="604"/>
        <end position="633"/>
    </location>
</feature>
<evidence type="ECO:0000256" key="1">
    <source>
        <dbReference type="ARBA" id="ARBA00001798"/>
    </source>
</evidence>
<dbReference type="GO" id="GO:0008270">
    <property type="term" value="F:zinc ion binding"/>
    <property type="evidence" value="ECO:0007669"/>
    <property type="project" value="UniProtKB-KW"/>
</dbReference>
<feature type="region of interest" description="Disordered" evidence="13">
    <location>
        <begin position="144"/>
        <end position="184"/>
    </location>
</feature>
<dbReference type="PROSITE" id="PS51873">
    <property type="entry name" value="TRIAD"/>
    <property type="match status" value="1"/>
</dbReference>
<dbReference type="SUPFAM" id="SSF90209">
    <property type="entry name" value="Ran binding protein zinc finger-like"/>
    <property type="match status" value="1"/>
</dbReference>
<evidence type="ECO:0000259" key="16">
    <source>
        <dbReference type="PROSITE" id="PS51873"/>
    </source>
</evidence>
<dbReference type="GO" id="GO:0061630">
    <property type="term" value="F:ubiquitin protein ligase activity"/>
    <property type="evidence" value="ECO:0007669"/>
    <property type="project" value="UniProtKB-EC"/>
</dbReference>
<feature type="region of interest" description="Disordered" evidence="13">
    <location>
        <begin position="503"/>
        <end position="524"/>
    </location>
</feature>
<dbReference type="SUPFAM" id="SSF54236">
    <property type="entry name" value="Ubiquitin-like"/>
    <property type="match status" value="1"/>
</dbReference>
<comment type="catalytic activity">
    <reaction evidence="1">
        <text>[E2 ubiquitin-conjugating enzyme]-S-ubiquitinyl-L-cysteine + [acceptor protein]-L-lysine = [E2 ubiquitin-conjugating enzyme]-L-cysteine + [acceptor protein]-N(6)-ubiquitinyl-L-lysine.</text>
        <dbReference type="EC" id="2.3.2.31"/>
    </reaction>
</comment>
<dbReference type="EC" id="2.3.2.31" evidence="4"/>
<keyword evidence="8" id="KW-0677">Repeat</keyword>
<dbReference type="PROSITE" id="PS50199">
    <property type="entry name" value="ZF_RANBP2_2"/>
    <property type="match status" value="1"/>
</dbReference>
<dbReference type="InterPro" id="IPR036443">
    <property type="entry name" value="Znf_RanBP2_sf"/>
</dbReference>
<name>A0A0P7VA81_SCLFO</name>
<keyword evidence="10" id="KW-0833">Ubl conjugation pathway</keyword>
<dbReference type="FunFam" id="3.10.20.90:FF:000130">
    <property type="entry name" value="SHANK-associated RH domain interactor"/>
    <property type="match status" value="1"/>
</dbReference>
<organism evidence="17 18">
    <name type="scientific">Scleropages formosus</name>
    <name type="common">Asian bonytongue</name>
    <name type="synonym">Osteoglossum formosum</name>
    <dbReference type="NCBI Taxonomy" id="113540"/>
    <lineage>
        <taxon>Eukaryota</taxon>
        <taxon>Metazoa</taxon>
        <taxon>Chordata</taxon>
        <taxon>Craniata</taxon>
        <taxon>Vertebrata</taxon>
        <taxon>Euteleostomi</taxon>
        <taxon>Actinopterygii</taxon>
        <taxon>Neopterygii</taxon>
        <taxon>Teleostei</taxon>
        <taxon>Osteoglossocephala</taxon>
        <taxon>Osteoglossomorpha</taxon>
        <taxon>Osteoglossiformes</taxon>
        <taxon>Osteoglossidae</taxon>
        <taxon>Scleropages</taxon>
    </lineage>
</organism>
<dbReference type="CDD" id="cd20345">
    <property type="entry name" value="BRcat_RBR_HOIL1"/>
    <property type="match status" value="1"/>
</dbReference>
<dbReference type="InterPro" id="IPR001876">
    <property type="entry name" value="Znf_RanBP2"/>
</dbReference>
<evidence type="ECO:0000313" key="17">
    <source>
        <dbReference type="EMBL" id="KPP72087.1"/>
    </source>
</evidence>
<evidence type="ECO:0000256" key="7">
    <source>
        <dbReference type="ARBA" id="ARBA00022723"/>
    </source>
</evidence>
<dbReference type="PANTHER" id="PTHR22770">
    <property type="entry name" value="UBIQUITIN CONJUGATING ENZYME 7 INTERACTING PROTEIN-RELATED"/>
    <property type="match status" value="1"/>
</dbReference>
<evidence type="ECO:0000256" key="10">
    <source>
        <dbReference type="ARBA" id="ARBA00022786"/>
    </source>
</evidence>